<comment type="subcellular location">
    <subcellularLocation>
        <location evidence="1">Membrane</location>
        <topology evidence="1">Multi-pass membrane protein</topology>
    </subcellularLocation>
</comment>
<dbReference type="PANTHER" id="PTHR24064">
    <property type="entry name" value="SOLUTE CARRIER FAMILY 22 MEMBER"/>
    <property type="match status" value="1"/>
</dbReference>
<sequence>MPLRVLSRLDTTKTQYYHFKATTVAGNPFDYATDHDIDRAHILQIPPQPDPAAVESSLLAVALLVTMIGQLIFKSLNDRVRREGGGGGYGVALMLIMVSSVGCVLASLGFFRFLVRAGIGGECPLSATIMSEFANKRTCGTFIAAVFLMQGFGILAGSVVTIVQVDIAWRLLLMLGAVPAVIKYYWQMMMPEIARYPNRTTEMTKPKFC</sequence>
<dbReference type="EMBL" id="KK198758">
    <property type="protein sequence ID" value="KCW68137.1"/>
    <property type="molecule type" value="Genomic_DNA"/>
</dbReference>
<dbReference type="Gramene" id="KCW68137">
    <property type="protein sequence ID" value="KCW68137"/>
    <property type="gene ID" value="EUGRSUZ_F01810"/>
</dbReference>
<dbReference type="GO" id="GO:0016020">
    <property type="term" value="C:membrane"/>
    <property type="evidence" value="ECO:0007669"/>
    <property type="project" value="UniProtKB-SubCell"/>
</dbReference>
<dbReference type="InParanoid" id="A0A059BPL3"/>
<dbReference type="GO" id="GO:0022857">
    <property type="term" value="F:transmembrane transporter activity"/>
    <property type="evidence" value="ECO:0007669"/>
    <property type="project" value="InterPro"/>
</dbReference>
<evidence type="ECO:0000256" key="1">
    <source>
        <dbReference type="ARBA" id="ARBA00004141"/>
    </source>
</evidence>
<keyword evidence="2 5" id="KW-0812">Transmembrane</keyword>
<dbReference type="InterPro" id="IPR036259">
    <property type="entry name" value="MFS_trans_sf"/>
</dbReference>
<dbReference type="OMA" id="WESDIAW"/>
<feature type="transmembrane region" description="Helical" evidence="5">
    <location>
        <begin position="93"/>
        <end position="115"/>
    </location>
</feature>
<evidence type="ECO:0000256" key="3">
    <source>
        <dbReference type="ARBA" id="ARBA00022989"/>
    </source>
</evidence>
<evidence type="ECO:0000256" key="4">
    <source>
        <dbReference type="ARBA" id="ARBA00023136"/>
    </source>
</evidence>
<evidence type="ECO:0000256" key="5">
    <source>
        <dbReference type="SAM" id="Phobius"/>
    </source>
</evidence>
<feature type="transmembrane region" description="Helical" evidence="5">
    <location>
        <begin position="167"/>
        <end position="186"/>
    </location>
</feature>
<dbReference type="PROSITE" id="PS50850">
    <property type="entry name" value="MFS"/>
    <property type="match status" value="1"/>
</dbReference>
<feature type="domain" description="Major facilitator superfamily (MFS) profile" evidence="6">
    <location>
        <begin position="1"/>
        <end position="209"/>
    </location>
</feature>
<gene>
    <name evidence="7" type="ORF">EUGRSUZ_F01810</name>
</gene>
<feature type="transmembrane region" description="Helical" evidence="5">
    <location>
        <begin position="52"/>
        <end position="73"/>
    </location>
</feature>
<organism evidence="7">
    <name type="scientific">Eucalyptus grandis</name>
    <name type="common">Flooded gum</name>
    <dbReference type="NCBI Taxonomy" id="71139"/>
    <lineage>
        <taxon>Eukaryota</taxon>
        <taxon>Viridiplantae</taxon>
        <taxon>Streptophyta</taxon>
        <taxon>Embryophyta</taxon>
        <taxon>Tracheophyta</taxon>
        <taxon>Spermatophyta</taxon>
        <taxon>Magnoliopsida</taxon>
        <taxon>eudicotyledons</taxon>
        <taxon>Gunneridae</taxon>
        <taxon>Pentapetalae</taxon>
        <taxon>rosids</taxon>
        <taxon>malvids</taxon>
        <taxon>Myrtales</taxon>
        <taxon>Myrtaceae</taxon>
        <taxon>Myrtoideae</taxon>
        <taxon>Eucalypteae</taxon>
        <taxon>Eucalyptus</taxon>
    </lineage>
</organism>
<reference evidence="7" key="1">
    <citation type="submission" date="2013-07" db="EMBL/GenBank/DDBJ databases">
        <title>The genome of Eucalyptus grandis.</title>
        <authorList>
            <person name="Schmutz J."/>
            <person name="Hayes R."/>
            <person name="Myburg A."/>
            <person name="Tuskan G."/>
            <person name="Grattapaglia D."/>
            <person name="Rokhsar D.S."/>
        </authorList>
    </citation>
    <scope>NUCLEOTIDE SEQUENCE</scope>
    <source>
        <tissue evidence="7">Leaf extractions</tissue>
    </source>
</reference>
<accession>A0A059BPL3</accession>
<keyword evidence="4 5" id="KW-0472">Membrane</keyword>
<proteinExistence type="predicted"/>
<protein>
    <recommendedName>
        <fullName evidence="6">Major facilitator superfamily (MFS) profile domain-containing protein</fullName>
    </recommendedName>
</protein>
<feature type="transmembrane region" description="Helical" evidence="5">
    <location>
        <begin position="139"/>
        <end position="161"/>
    </location>
</feature>
<keyword evidence="3 5" id="KW-1133">Transmembrane helix</keyword>
<evidence type="ECO:0000259" key="6">
    <source>
        <dbReference type="PROSITE" id="PS50850"/>
    </source>
</evidence>
<dbReference type="Pfam" id="PF00083">
    <property type="entry name" value="Sugar_tr"/>
    <property type="match status" value="1"/>
</dbReference>
<dbReference type="InterPro" id="IPR020846">
    <property type="entry name" value="MFS_dom"/>
</dbReference>
<evidence type="ECO:0000256" key="2">
    <source>
        <dbReference type="ARBA" id="ARBA00022692"/>
    </source>
</evidence>
<dbReference type="Gene3D" id="1.20.1250.20">
    <property type="entry name" value="MFS general substrate transporter like domains"/>
    <property type="match status" value="1"/>
</dbReference>
<evidence type="ECO:0000313" key="7">
    <source>
        <dbReference type="EMBL" id="KCW68137.1"/>
    </source>
</evidence>
<name>A0A059BPL3_EUCGR</name>
<dbReference type="SUPFAM" id="SSF103473">
    <property type="entry name" value="MFS general substrate transporter"/>
    <property type="match status" value="1"/>
</dbReference>
<dbReference type="AlphaFoldDB" id="A0A059BPL3"/>
<dbReference type="SMR" id="A0A059BPL3"/>
<dbReference type="InterPro" id="IPR005828">
    <property type="entry name" value="MFS_sugar_transport-like"/>
</dbReference>